<feature type="non-terminal residue" evidence="1">
    <location>
        <position position="65"/>
    </location>
</feature>
<dbReference type="GO" id="GO:0051213">
    <property type="term" value="F:dioxygenase activity"/>
    <property type="evidence" value="ECO:0007669"/>
    <property type="project" value="UniProtKB-KW"/>
</dbReference>
<comment type="caution">
    <text evidence="1">The sequence shown here is derived from an EMBL/GenBank/DDBJ whole genome shotgun (WGS) entry which is preliminary data.</text>
</comment>
<gene>
    <name evidence="1" type="ORF">F4148_01040</name>
</gene>
<keyword evidence="1" id="KW-0223">Dioxygenase</keyword>
<dbReference type="AlphaFoldDB" id="A0A6B1FWS2"/>
<sequence>MQPFLDSTDYLHDGAELGRRMERDGYLFIRGLLPAGVVEDLRMQILEIASAAGWVLPGRPLGDAV</sequence>
<name>A0A6B1FWS2_9CHLR</name>
<proteinExistence type="predicted"/>
<dbReference type="EMBL" id="VYDA01000035">
    <property type="protein sequence ID" value="MYH60398.1"/>
    <property type="molecule type" value="Genomic_DNA"/>
</dbReference>
<organism evidence="1">
    <name type="scientific">Caldilineaceae bacterium SB0675_bin_29</name>
    <dbReference type="NCBI Taxonomy" id="2605266"/>
    <lineage>
        <taxon>Bacteria</taxon>
        <taxon>Bacillati</taxon>
        <taxon>Chloroflexota</taxon>
        <taxon>Caldilineae</taxon>
        <taxon>Caldilineales</taxon>
        <taxon>Caldilineaceae</taxon>
    </lineage>
</organism>
<dbReference type="Gene3D" id="2.60.120.620">
    <property type="entry name" value="q2cbj1_9rhob like domain"/>
    <property type="match status" value="1"/>
</dbReference>
<reference evidence="1" key="1">
    <citation type="submission" date="2019-09" db="EMBL/GenBank/DDBJ databases">
        <title>Characterisation of the sponge microbiome using genome-centric metagenomics.</title>
        <authorList>
            <person name="Engelberts J.P."/>
            <person name="Robbins S.J."/>
            <person name="De Goeij J.M."/>
            <person name="Aranda M."/>
            <person name="Bell S.C."/>
            <person name="Webster N.S."/>
        </authorList>
    </citation>
    <scope>NUCLEOTIDE SEQUENCE</scope>
    <source>
        <strain evidence="1">SB0675_bin_29</strain>
    </source>
</reference>
<evidence type="ECO:0000313" key="1">
    <source>
        <dbReference type="EMBL" id="MYH60398.1"/>
    </source>
</evidence>
<protein>
    <submittedName>
        <fullName evidence="1">Phytanoyl-CoA dioxygenase</fullName>
    </submittedName>
</protein>
<accession>A0A6B1FWS2</accession>
<keyword evidence="1" id="KW-0560">Oxidoreductase</keyword>